<dbReference type="Pfam" id="PF07716">
    <property type="entry name" value="bZIP_2"/>
    <property type="match status" value="1"/>
</dbReference>
<keyword evidence="2" id="KW-0805">Transcription regulation</keyword>
<gene>
    <name evidence="8" type="primary">nf-il2</name>
</gene>
<evidence type="ECO:0000313" key="8">
    <source>
        <dbReference type="Ensembl" id="ENSCINP00000016562.3"/>
    </source>
</evidence>
<keyword evidence="4" id="KW-0804">Transcription</keyword>
<dbReference type="SUPFAM" id="SSF57959">
    <property type="entry name" value="Leucine zipper domain"/>
    <property type="match status" value="1"/>
</dbReference>
<feature type="compositionally biased region" description="Basic and acidic residues" evidence="6">
    <location>
        <begin position="322"/>
        <end position="346"/>
    </location>
</feature>
<dbReference type="GO" id="GO:0005634">
    <property type="term" value="C:nucleus"/>
    <property type="evidence" value="ECO:0000318"/>
    <property type="project" value="GO_Central"/>
</dbReference>
<evidence type="ECO:0000256" key="3">
    <source>
        <dbReference type="ARBA" id="ARBA00023125"/>
    </source>
</evidence>
<dbReference type="SMART" id="SM00338">
    <property type="entry name" value="BRLZ"/>
    <property type="match status" value="1"/>
</dbReference>
<keyword evidence="9" id="KW-1185">Reference proteome</keyword>
<dbReference type="EMBL" id="EAAA01002192">
    <property type="status" value="NOT_ANNOTATED_CDS"/>
    <property type="molecule type" value="Genomic_DNA"/>
</dbReference>
<dbReference type="GeneTree" id="ENSGT00940000169039"/>
<dbReference type="Proteomes" id="UP000008144">
    <property type="component" value="Chromosome 5"/>
</dbReference>
<dbReference type="InterPro" id="IPR047106">
    <property type="entry name" value="NFIL3-like_bZIP"/>
</dbReference>
<dbReference type="FunFam" id="1.20.5.170:FF:000025">
    <property type="entry name" value="nuclear factor interleukin-3-regulated protein-like"/>
    <property type="match status" value="1"/>
</dbReference>
<dbReference type="InterPro" id="IPR004827">
    <property type="entry name" value="bZIP"/>
</dbReference>
<dbReference type="CDD" id="cd14694">
    <property type="entry name" value="bZIP_NFIL3"/>
    <property type="match status" value="1"/>
</dbReference>
<dbReference type="AlphaFoldDB" id="F6YN50"/>
<dbReference type="IntAct" id="F6YN50">
    <property type="interactions" value="1"/>
</dbReference>
<reference evidence="9" key="1">
    <citation type="journal article" date="2002" name="Science">
        <title>The draft genome of Ciona intestinalis: insights into chordate and vertebrate origins.</title>
        <authorList>
            <person name="Dehal P."/>
            <person name="Satou Y."/>
            <person name="Campbell R.K."/>
            <person name="Chapman J."/>
            <person name="Degnan B."/>
            <person name="De Tomaso A."/>
            <person name="Davidson B."/>
            <person name="Di Gregorio A."/>
            <person name="Gelpke M."/>
            <person name="Goodstein D.M."/>
            <person name="Harafuji N."/>
            <person name="Hastings K.E."/>
            <person name="Ho I."/>
            <person name="Hotta K."/>
            <person name="Huang W."/>
            <person name="Kawashima T."/>
            <person name="Lemaire P."/>
            <person name="Martinez D."/>
            <person name="Meinertzhagen I.A."/>
            <person name="Necula S."/>
            <person name="Nonaka M."/>
            <person name="Putnam N."/>
            <person name="Rash S."/>
            <person name="Saiga H."/>
            <person name="Satake M."/>
            <person name="Terry A."/>
            <person name="Yamada L."/>
            <person name="Wang H.G."/>
            <person name="Awazu S."/>
            <person name="Azumi K."/>
            <person name="Boore J."/>
            <person name="Branno M."/>
            <person name="Chin-Bow S."/>
            <person name="DeSantis R."/>
            <person name="Doyle S."/>
            <person name="Francino P."/>
            <person name="Keys D.N."/>
            <person name="Haga S."/>
            <person name="Hayashi H."/>
            <person name="Hino K."/>
            <person name="Imai K.S."/>
            <person name="Inaba K."/>
            <person name="Kano S."/>
            <person name="Kobayashi K."/>
            <person name="Kobayashi M."/>
            <person name="Lee B.I."/>
            <person name="Makabe K.W."/>
            <person name="Manohar C."/>
            <person name="Matassi G."/>
            <person name="Medina M."/>
            <person name="Mochizuki Y."/>
            <person name="Mount S."/>
            <person name="Morishita T."/>
            <person name="Miura S."/>
            <person name="Nakayama A."/>
            <person name="Nishizaka S."/>
            <person name="Nomoto H."/>
            <person name="Ohta F."/>
            <person name="Oishi K."/>
            <person name="Rigoutsos I."/>
            <person name="Sano M."/>
            <person name="Sasaki A."/>
            <person name="Sasakura Y."/>
            <person name="Shoguchi E."/>
            <person name="Shin-i T."/>
            <person name="Spagnuolo A."/>
            <person name="Stainier D."/>
            <person name="Suzuki M.M."/>
            <person name="Tassy O."/>
            <person name="Takatori N."/>
            <person name="Tokuoka M."/>
            <person name="Yagi K."/>
            <person name="Yoshizaki F."/>
            <person name="Wada S."/>
            <person name="Zhang C."/>
            <person name="Hyatt P.D."/>
            <person name="Larimer F."/>
            <person name="Detter C."/>
            <person name="Doggett N."/>
            <person name="Glavina T."/>
            <person name="Hawkins T."/>
            <person name="Richardson P."/>
            <person name="Lucas S."/>
            <person name="Kohara Y."/>
            <person name="Levine M."/>
            <person name="Satoh N."/>
            <person name="Rokhsar D.S."/>
        </authorList>
    </citation>
    <scope>NUCLEOTIDE SEQUENCE [LARGE SCALE GENOMIC DNA]</scope>
</reference>
<sequence length="585" mass="66656">MMIQTFPPNSMCEDSKNKDYWVRRRKNNEAARRSREKRRMNDLLLERRVLQLSEENKQLRAQLVALKIKYGDTEDLGCYTWPEDTNNDSNFIDTFGSQQLDSCTNINESKNNSWKTSMSSNLSLLPIQRQFSSRVFTNATGDTSATVLVNESVMSNSTTNFPMLHLDQCVPYCLPPEDTIPSLNPSGTLKDRPYSFPKDDAKKLLREEELAEEKEERTDNSESFARLNSLLRKTFPPTVAIALGALYSRYSGGTVASQATADYLLQDVGTRPTDDETVGPQTGKSDFLQKLEMQNEKNGLADTLRHGLDSFEFLKENAKKLSEIEPHSDRPQRKDYSPNLEKDRESNASLKSSNRLCDSLRKPENAATDNANVRRDVGENVGAQKRKSSFQLPHKLRLKKASIQQESFDEEEEDNVPDLTTPITKSRSAVLPEIDNASKFRRFSYSDQESMRRLHYKEKDFPFFSSAINSRAGYENNVENSRKRNKSFIWPESPDAIDFSAKFGPLPMSLSLDALHGLSRDKISIPPFSNHWLASGKHTHQGHERSNMFPRIPGKDAYPDYFRAKEHGRSMYHTSKSLSDPLVAM</sequence>
<dbReference type="InterPro" id="IPR047229">
    <property type="entry name" value="NFIL3-like"/>
</dbReference>
<evidence type="ECO:0000256" key="6">
    <source>
        <dbReference type="SAM" id="MobiDB-lite"/>
    </source>
</evidence>
<dbReference type="InParanoid" id="F6YN50"/>
<dbReference type="InterPro" id="IPR046347">
    <property type="entry name" value="bZIP_sf"/>
</dbReference>
<reference evidence="8" key="3">
    <citation type="submission" date="2025-08" db="UniProtKB">
        <authorList>
            <consortium name="Ensembl"/>
        </authorList>
    </citation>
    <scope>IDENTIFICATION</scope>
</reference>
<keyword evidence="3" id="KW-0238">DNA-binding</keyword>
<evidence type="ECO:0000256" key="1">
    <source>
        <dbReference type="ARBA" id="ARBA00006079"/>
    </source>
</evidence>
<reference evidence="8" key="4">
    <citation type="submission" date="2025-09" db="UniProtKB">
        <authorList>
            <consortium name="Ensembl"/>
        </authorList>
    </citation>
    <scope>IDENTIFICATION</scope>
</reference>
<evidence type="ECO:0000256" key="2">
    <source>
        <dbReference type="ARBA" id="ARBA00023015"/>
    </source>
</evidence>
<dbReference type="STRING" id="7719.ENSCINP00000016562"/>
<dbReference type="Ensembl" id="ENSCINT00000016562.3">
    <property type="protein sequence ID" value="ENSCINP00000016562.3"/>
    <property type="gene ID" value="ENSCING00000008105.3"/>
</dbReference>
<feature type="region of interest" description="Disordered" evidence="6">
    <location>
        <begin position="322"/>
        <end position="390"/>
    </location>
</feature>
<evidence type="ECO:0000313" key="9">
    <source>
        <dbReference type="Proteomes" id="UP000008144"/>
    </source>
</evidence>
<feature type="compositionally biased region" description="Polar residues" evidence="6">
    <location>
        <begin position="347"/>
        <end position="356"/>
    </location>
</feature>
<organism evidence="8 9">
    <name type="scientific">Ciona intestinalis</name>
    <name type="common">Transparent sea squirt</name>
    <name type="synonym">Ascidia intestinalis</name>
    <dbReference type="NCBI Taxonomy" id="7719"/>
    <lineage>
        <taxon>Eukaryota</taxon>
        <taxon>Metazoa</taxon>
        <taxon>Chordata</taxon>
        <taxon>Tunicata</taxon>
        <taxon>Ascidiacea</taxon>
        <taxon>Phlebobranchia</taxon>
        <taxon>Cionidae</taxon>
        <taxon>Ciona</taxon>
    </lineage>
</organism>
<proteinExistence type="inferred from homology"/>
<dbReference type="GO" id="GO:0003700">
    <property type="term" value="F:DNA-binding transcription factor activity"/>
    <property type="evidence" value="ECO:0007669"/>
    <property type="project" value="InterPro"/>
</dbReference>
<reference evidence="8" key="2">
    <citation type="journal article" date="2008" name="Genome Biol.">
        <title>Improved genome assembly and evidence-based global gene model set for the chordate Ciona intestinalis: new insight into intron and operon populations.</title>
        <authorList>
            <person name="Satou Y."/>
            <person name="Mineta K."/>
            <person name="Ogasawara M."/>
            <person name="Sasakura Y."/>
            <person name="Shoguchi E."/>
            <person name="Ueno K."/>
            <person name="Yamada L."/>
            <person name="Matsumoto J."/>
            <person name="Wasserscheid J."/>
            <person name="Dewar K."/>
            <person name="Wiley G.B."/>
            <person name="Macmil S.L."/>
            <person name="Roe B.A."/>
            <person name="Zeller R.W."/>
            <person name="Hastings K.E."/>
            <person name="Lemaire P."/>
            <person name="Lindquist E."/>
            <person name="Endo T."/>
            <person name="Hotta K."/>
            <person name="Inaba K."/>
        </authorList>
    </citation>
    <scope>NUCLEOTIDE SEQUENCE [LARGE SCALE GENOMIC DNA]</scope>
    <source>
        <strain evidence="8">wild type</strain>
    </source>
</reference>
<dbReference type="GO" id="GO:0007623">
    <property type="term" value="P:circadian rhythm"/>
    <property type="evidence" value="ECO:0000318"/>
    <property type="project" value="GO_Central"/>
</dbReference>
<dbReference type="HOGENOM" id="CLU_466133_0_0_1"/>
<evidence type="ECO:0000259" key="7">
    <source>
        <dbReference type="PROSITE" id="PS50217"/>
    </source>
</evidence>
<dbReference type="PANTHER" id="PTHR15284:SF0">
    <property type="entry name" value="GH23983P"/>
    <property type="match status" value="1"/>
</dbReference>
<feature type="domain" description="BZIP" evidence="7">
    <location>
        <begin position="17"/>
        <end position="67"/>
    </location>
</feature>
<dbReference type="PROSITE" id="PS50217">
    <property type="entry name" value="BZIP"/>
    <property type="match status" value="1"/>
</dbReference>
<protein>
    <submittedName>
        <fullName evidence="8">Transcription factor protein</fullName>
    </submittedName>
</protein>
<name>F6YN50_CIOIN</name>
<evidence type="ECO:0000256" key="5">
    <source>
        <dbReference type="ARBA" id="ARBA00023242"/>
    </source>
</evidence>
<dbReference type="OMA" id="CYTWPED"/>
<accession>F6YN50</accession>
<dbReference type="Gene3D" id="1.20.5.170">
    <property type="match status" value="1"/>
</dbReference>
<dbReference type="GO" id="GO:0003677">
    <property type="term" value="F:DNA binding"/>
    <property type="evidence" value="ECO:0007669"/>
    <property type="project" value="UniProtKB-KW"/>
</dbReference>
<keyword evidence="5" id="KW-0539">Nucleus</keyword>
<dbReference type="PANTHER" id="PTHR15284">
    <property type="entry name" value="NUCLEAR FACTOR INTERLEUKIN-3-REGULATED PROTEIN"/>
    <property type="match status" value="1"/>
</dbReference>
<dbReference type="GO" id="GO:0006355">
    <property type="term" value="P:regulation of DNA-templated transcription"/>
    <property type="evidence" value="ECO:0000318"/>
    <property type="project" value="GO_Central"/>
</dbReference>
<comment type="similarity">
    <text evidence="1">Belongs to the bZIP family. NFIL3 subfamily.</text>
</comment>
<evidence type="ECO:0000256" key="4">
    <source>
        <dbReference type="ARBA" id="ARBA00023163"/>
    </source>
</evidence>
<dbReference type="PROSITE" id="PS00036">
    <property type="entry name" value="BZIP_BASIC"/>
    <property type="match status" value="1"/>
</dbReference>